<dbReference type="InterPro" id="IPR051535">
    <property type="entry name" value="Siderophore_ABC-ATPase"/>
</dbReference>
<comment type="caution">
    <text evidence="11">The sequence shown here is derived from an EMBL/GenBank/DDBJ whole genome shotgun (WGS) entry which is preliminary data.</text>
</comment>
<organism evidence="11 12">
    <name type="scientific">Corallincola luteus</name>
    <dbReference type="NCBI Taxonomy" id="1775177"/>
    <lineage>
        <taxon>Bacteria</taxon>
        <taxon>Pseudomonadati</taxon>
        <taxon>Pseudomonadota</taxon>
        <taxon>Gammaproteobacteria</taxon>
        <taxon>Alteromonadales</taxon>
        <taxon>Psychromonadaceae</taxon>
        <taxon>Corallincola</taxon>
    </lineage>
</organism>
<evidence type="ECO:0000256" key="6">
    <source>
        <dbReference type="ARBA" id="ARBA00022840"/>
    </source>
</evidence>
<gene>
    <name evidence="11" type="ORF">EZV61_09175</name>
</gene>
<dbReference type="SMART" id="SM00382">
    <property type="entry name" value="AAA"/>
    <property type="match status" value="1"/>
</dbReference>
<protein>
    <submittedName>
        <fullName evidence="11">ATP-binding cassette domain-containing protein</fullName>
    </submittedName>
</protein>
<keyword evidence="6 11" id="KW-0067">ATP-binding</keyword>
<keyword evidence="12" id="KW-1185">Reference proteome</keyword>
<keyword evidence="7" id="KW-0408">Iron</keyword>
<dbReference type="PANTHER" id="PTHR42771:SF3">
    <property type="entry name" value="PETROBACTIN IMPORT ATP-BINDING PROTEIN YCLP"/>
    <property type="match status" value="1"/>
</dbReference>
<dbReference type="Pfam" id="PF00005">
    <property type="entry name" value="ABC_tran"/>
    <property type="match status" value="1"/>
</dbReference>
<dbReference type="GO" id="GO:0005524">
    <property type="term" value="F:ATP binding"/>
    <property type="evidence" value="ECO:0007669"/>
    <property type="project" value="UniProtKB-KW"/>
</dbReference>
<evidence type="ECO:0000256" key="7">
    <source>
        <dbReference type="ARBA" id="ARBA00023004"/>
    </source>
</evidence>
<evidence type="ECO:0000256" key="8">
    <source>
        <dbReference type="ARBA" id="ARBA00023065"/>
    </source>
</evidence>
<keyword evidence="9" id="KW-0472">Membrane</keyword>
<dbReference type="RefSeq" id="WP_131415169.1">
    <property type="nucleotide sequence ID" value="NZ_SJXE01000003.1"/>
</dbReference>
<evidence type="ECO:0000256" key="3">
    <source>
        <dbReference type="ARBA" id="ARBA00022475"/>
    </source>
</evidence>
<accession>A0ABY2APN4</accession>
<reference evidence="11 12" key="1">
    <citation type="submission" date="2019-02" db="EMBL/GenBank/DDBJ databases">
        <title>Corallincola luteus sp. nov., a marine bacterium isolated from surface sediment of Bohai Sea in China.</title>
        <authorList>
            <person name="Ren Q."/>
        </authorList>
    </citation>
    <scope>NUCLEOTIDE SEQUENCE [LARGE SCALE GENOMIC DNA]</scope>
    <source>
        <strain evidence="11 12">DASS28</strain>
    </source>
</reference>
<comment type="subcellular location">
    <subcellularLocation>
        <location evidence="1">Cell membrane</location>
        <topology evidence="1">Peripheral membrane protein</topology>
    </subcellularLocation>
</comment>
<dbReference type="PROSITE" id="PS00211">
    <property type="entry name" value="ABC_TRANSPORTER_1"/>
    <property type="match status" value="1"/>
</dbReference>
<keyword evidence="3" id="KW-1003">Cell membrane</keyword>
<proteinExistence type="predicted"/>
<dbReference type="CDD" id="cd03214">
    <property type="entry name" value="ABC_Iron-Siderophores_B12_Hemin"/>
    <property type="match status" value="1"/>
</dbReference>
<dbReference type="PROSITE" id="PS50893">
    <property type="entry name" value="ABC_TRANSPORTER_2"/>
    <property type="match status" value="1"/>
</dbReference>
<evidence type="ECO:0000256" key="9">
    <source>
        <dbReference type="ARBA" id="ARBA00023136"/>
    </source>
</evidence>
<dbReference type="InterPro" id="IPR027417">
    <property type="entry name" value="P-loop_NTPase"/>
</dbReference>
<evidence type="ECO:0000256" key="4">
    <source>
        <dbReference type="ARBA" id="ARBA00022496"/>
    </source>
</evidence>
<keyword evidence="2" id="KW-0813">Transport</keyword>
<name>A0ABY2APN4_9GAMM</name>
<dbReference type="EMBL" id="SJXE01000003">
    <property type="protein sequence ID" value="TCI03705.1"/>
    <property type="molecule type" value="Genomic_DNA"/>
</dbReference>
<evidence type="ECO:0000313" key="12">
    <source>
        <dbReference type="Proteomes" id="UP000292554"/>
    </source>
</evidence>
<evidence type="ECO:0000256" key="2">
    <source>
        <dbReference type="ARBA" id="ARBA00022448"/>
    </source>
</evidence>
<keyword evidence="8" id="KW-0406">Ion transport</keyword>
<dbReference type="SUPFAM" id="SSF52540">
    <property type="entry name" value="P-loop containing nucleoside triphosphate hydrolases"/>
    <property type="match status" value="1"/>
</dbReference>
<evidence type="ECO:0000256" key="1">
    <source>
        <dbReference type="ARBA" id="ARBA00004202"/>
    </source>
</evidence>
<keyword evidence="4" id="KW-0410">Iron transport</keyword>
<feature type="domain" description="ABC transporter" evidence="10">
    <location>
        <begin position="2"/>
        <end position="236"/>
    </location>
</feature>
<dbReference type="InterPro" id="IPR003593">
    <property type="entry name" value="AAA+_ATPase"/>
</dbReference>
<keyword evidence="5" id="KW-0547">Nucleotide-binding</keyword>
<evidence type="ECO:0000259" key="10">
    <source>
        <dbReference type="PROSITE" id="PS50893"/>
    </source>
</evidence>
<dbReference type="Proteomes" id="UP000292554">
    <property type="component" value="Unassembled WGS sequence"/>
</dbReference>
<dbReference type="PANTHER" id="PTHR42771">
    <property type="entry name" value="IRON(3+)-HYDROXAMATE IMPORT ATP-BINDING PROTEIN FHUC"/>
    <property type="match status" value="1"/>
</dbReference>
<dbReference type="InterPro" id="IPR017871">
    <property type="entry name" value="ABC_transporter-like_CS"/>
</dbReference>
<dbReference type="Gene3D" id="3.40.50.300">
    <property type="entry name" value="P-loop containing nucleotide triphosphate hydrolases"/>
    <property type="match status" value="1"/>
</dbReference>
<sequence length="252" mass="28641">MIELKQIELSYDNALILEQINISLRPQGVTSIIGPNGAGKSSLLSIASRLLKPNNGEVLLDGHDIHQMDSQLVATRLAILRQENHITARLTVNELVCFGRYPYHRGRPTDHDWQQVEQALCHLDLIPLRDRYLDELSGGQRQRAFIAMVFAQDTQYLMLDEPLNNLDMKHSSGLMKQLRRAADELNKSVILVLHDINFAACYSDEIIAMRDGKVLYQLSSTQLMDNQKLANIYDMPLTVEQLHGKPVCLYHL</sequence>
<evidence type="ECO:0000256" key="5">
    <source>
        <dbReference type="ARBA" id="ARBA00022741"/>
    </source>
</evidence>
<evidence type="ECO:0000313" key="11">
    <source>
        <dbReference type="EMBL" id="TCI03705.1"/>
    </source>
</evidence>
<dbReference type="InterPro" id="IPR003439">
    <property type="entry name" value="ABC_transporter-like_ATP-bd"/>
</dbReference>